<feature type="transmembrane region" description="Helical" evidence="2">
    <location>
        <begin position="6"/>
        <end position="21"/>
    </location>
</feature>
<sequence>MMLIQYVLVLFSIALLVLFLRKRGTTKSAAGVKLAFLLFVAFGIYAVLRPGDVTVVAGWLGVGRGTDLLLYALVVVFTFATLNVYLRFKELELRYARLARSIALRNAEPPHHAEPHRHPVPSTPEQP</sequence>
<reference evidence="4" key="1">
    <citation type="journal article" date="2021" name="Curr. Microbiol.">
        <title>Complete genome of nocamycin-producing strain Saccharothrix syringae NRRL B-16468 reveals the biosynthetic potential for secondary metabolites.</title>
        <authorList>
            <person name="Mo X."/>
            <person name="Yang S."/>
        </authorList>
    </citation>
    <scope>NUCLEOTIDE SEQUENCE [LARGE SCALE GENOMIC DNA]</scope>
    <source>
        <strain evidence="4">ATCC 51364 / DSM 43886 / JCM 6844 / KCTC 9398 / NBRC 14523 / NRRL B-16468 / INA 2240</strain>
    </source>
</reference>
<dbReference type="Pfam" id="PF10066">
    <property type="entry name" value="DUF2304"/>
    <property type="match status" value="1"/>
</dbReference>
<evidence type="ECO:0000313" key="4">
    <source>
        <dbReference type="Proteomes" id="UP000325787"/>
    </source>
</evidence>
<dbReference type="Proteomes" id="UP000325787">
    <property type="component" value="Chromosome"/>
</dbReference>
<dbReference type="AlphaFoldDB" id="A0A5Q0HCW0"/>
<feature type="region of interest" description="Disordered" evidence="1">
    <location>
        <begin position="107"/>
        <end position="127"/>
    </location>
</feature>
<protein>
    <submittedName>
        <fullName evidence="3">DUF2304 domain-containing protein</fullName>
    </submittedName>
</protein>
<dbReference type="OrthoDB" id="8904808at2"/>
<dbReference type="KEGG" id="ssyi:EKG83_00685"/>
<feature type="compositionally biased region" description="Basic and acidic residues" evidence="1">
    <location>
        <begin position="108"/>
        <end position="117"/>
    </location>
</feature>
<evidence type="ECO:0000313" key="3">
    <source>
        <dbReference type="EMBL" id="QFZ23949.1"/>
    </source>
</evidence>
<keyword evidence="2" id="KW-0812">Transmembrane</keyword>
<gene>
    <name evidence="3" type="ORF">EKG83_00685</name>
</gene>
<evidence type="ECO:0000256" key="2">
    <source>
        <dbReference type="SAM" id="Phobius"/>
    </source>
</evidence>
<dbReference type="InterPro" id="IPR019277">
    <property type="entry name" value="DUF2304"/>
</dbReference>
<feature type="transmembrane region" description="Helical" evidence="2">
    <location>
        <begin position="68"/>
        <end position="88"/>
    </location>
</feature>
<keyword evidence="2" id="KW-0472">Membrane</keyword>
<name>A0A5Q0HCW0_SACSY</name>
<feature type="transmembrane region" description="Helical" evidence="2">
    <location>
        <begin position="28"/>
        <end position="48"/>
    </location>
</feature>
<dbReference type="EMBL" id="CP034550">
    <property type="protein sequence ID" value="QFZ23949.1"/>
    <property type="molecule type" value="Genomic_DNA"/>
</dbReference>
<accession>A0A5Q0HCW0</accession>
<keyword evidence="4" id="KW-1185">Reference proteome</keyword>
<proteinExistence type="predicted"/>
<evidence type="ECO:0000256" key="1">
    <source>
        <dbReference type="SAM" id="MobiDB-lite"/>
    </source>
</evidence>
<organism evidence="3 4">
    <name type="scientific">Saccharothrix syringae</name>
    <name type="common">Nocardiopsis syringae</name>
    <dbReference type="NCBI Taxonomy" id="103733"/>
    <lineage>
        <taxon>Bacteria</taxon>
        <taxon>Bacillati</taxon>
        <taxon>Actinomycetota</taxon>
        <taxon>Actinomycetes</taxon>
        <taxon>Pseudonocardiales</taxon>
        <taxon>Pseudonocardiaceae</taxon>
        <taxon>Saccharothrix</taxon>
    </lineage>
</organism>
<keyword evidence="2" id="KW-1133">Transmembrane helix</keyword>